<dbReference type="Proteomes" id="UP001162001">
    <property type="component" value="Segment"/>
</dbReference>
<evidence type="ECO:0000313" key="2">
    <source>
        <dbReference type="Proteomes" id="UP001162001"/>
    </source>
</evidence>
<keyword evidence="2" id="KW-1185">Reference proteome</keyword>
<gene>
    <name evidence="1" type="ORF">Fadolivirus_1_1356</name>
</gene>
<sequence length="122" mass="14540">MNLREMLWKTYTDSMAKNKEQFANCPEVKYHQEQLETKINDVDTLKEFAQKGQSGTNVYSGRNDECKLIKQALRNITGNQNEYFWGGYYNDLKLIFHKEKKFLFNQCNVYISWKPECLMCDD</sequence>
<organism evidence="1 2">
    <name type="scientific">Fadolivirus FV1/VV64</name>
    <dbReference type="NCBI Taxonomy" id="3070911"/>
    <lineage>
        <taxon>Viruses</taxon>
        <taxon>Varidnaviria</taxon>
        <taxon>Bamfordvirae</taxon>
        <taxon>Nucleocytoviricota</taxon>
        <taxon>Megaviricetes</taxon>
        <taxon>Imitervirales</taxon>
        <taxon>Mimiviridae</taxon>
        <taxon>Klosneuvirinae</taxon>
        <taxon>Fadolivirus</taxon>
        <taxon>Fadolivirus algeromassiliense</taxon>
    </lineage>
</organism>
<protein>
    <submittedName>
        <fullName evidence="1">Uncharacterized protein</fullName>
    </submittedName>
</protein>
<accession>A0A7D3UWF0</accession>
<evidence type="ECO:0000313" key="1">
    <source>
        <dbReference type="EMBL" id="QKF94814.1"/>
    </source>
</evidence>
<reference evidence="1 2" key="1">
    <citation type="submission" date="2020-04" db="EMBL/GenBank/DDBJ databases">
        <title>Advantages and limits of metagenomic assembly and binning of a giant virus.</title>
        <authorList>
            <person name="Schulz F."/>
            <person name="Andreani J."/>
            <person name="Francis R."/>
            <person name="Boudjemaa H."/>
            <person name="Bou Khalil J.Y."/>
            <person name="Lee J."/>
            <person name="La Scola B."/>
            <person name="Woyke T."/>
        </authorList>
    </citation>
    <scope>NUCLEOTIDE SEQUENCE [LARGE SCALE GENOMIC DNA]</scope>
    <source>
        <strain evidence="1 2">FV1/VV64</strain>
    </source>
</reference>
<dbReference type="EMBL" id="MT418680">
    <property type="protein sequence ID" value="QKF94814.1"/>
    <property type="molecule type" value="Genomic_DNA"/>
</dbReference>
<name>A0A7D3UWF0_9VIRU</name>
<proteinExistence type="predicted"/>